<keyword evidence="3" id="KW-1185">Reference proteome</keyword>
<evidence type="ECO:0008006" key="4">
    <source>
        <dbReference type="Google" id="ProtNLM"/>
    </source>
</evidence>
<dbReference type="RefSeq" id="WP_073583592.1">
    <property type="nucleotide sequence ID" value="NZ_CBCSEA010000008.1"/>
</dbReference>
<dbReference type="Gene3D" id="1.25.40.10">
    <property type="entry name" value="Tetratricopeptide repeat domain"/>
    <property type="match status" value="1"/>
</dbReference>
<dbReference type="OrthoDB" id="1149028at2"/>
<evidence type="ECO:0000313" key="2">
    <source>
        <dbReference type="EMBL" id="SHO73445.1"/>
    </source>
</evidence>
<dbReference type="STRING" id="416016.SAMN05443547_1806"/>
<dbReference type="SUPFAM" id="SSF48452">
    <property type="entry name" value="TPR-like"/>
    <property type="match status" value="1"/>
</dbReference>
<reference evidence="3" key="1">
    <citation type="submission" date="2016-12" db="EMBL/GenBank/DDBJ databases">
        <authorList>
            <person name="Varghese N."/>
            <person name="Submissions S."/>
        </authorList>
    </citation>
    <scope>NUCLEOTIDE SEQUENCE [LARGE SCALE GENOMIC DNA]</scope>
    <source>
        <strain evidence="3">DSM 18830</strain>
    </source>
</reference>
<dbReference type="EMBL" id="FRYK01000003">
    <property type="protein sequence ID" value="SHO73445.1"/>
    <property type="molecule type" value="Genomic_DNA"/>
</dbReference>
<feature type="chain" id="PRO_5012545761" description="Tetratricopeptide repeat-containing protein" evidence="1">
    <location>
        <begin position="19"/>
        <end position="370"/>
    </location>
</feature>
<name>A0A1M7ZX30_9FLAO</name>
<gene>
    <name evidence="2" type="ORF">SAMN05443547_1806</name>
</gene>
<feature type="signal peptide" evidence="1">
    <location>
        <begin position="1"/>
        <end position="18"/>
    </location>
</feature>
<evidence type="ECO:0000313" key="3">
    <source>
        <dbReference type="Proteomes" id="UP000184611"/>
    </source>
</evidence>
<dbReference type="AlphaFoldDB" id="A0A1M7ZX30"/>
<dbReference type="Proteomes" id="UP000184611">
    <property type="component" value="Unassembled WGS sequence"/>
</dbReference>
<sequence length="370" mass="42325">MKKLILSATLLLSIASFAQKDELKTLKKIYSKTTISDKDLVEYKSASEALEAVATEESDKVYAKLYKVSYPVLELFSKGEKPAVQDQQKVYTDSFIPQYIATVDETIEYERKSGKKVHTDKLIEDKNRFRQGISSFAMTLNGSSKFKEASEVFYSLYKLDPIGEGKSLQNAAILATQAQDYVLAQKLYEEFYESDYFKNGTVYYAVSKASGKEEDLGSKELRTKYVGMGLYEKPRDEKVSSSKPEILKILSILYAQNNINDKEKFDRVITEARALLPDDKDLLETQFNLYFNQGYAFVKDDMKLVDEINNSTADKKKYDALMSKRKEQFTKGLPFFEKAYKLKPSDENTKNILKITYEIVGQPEKAKTIQ</sequence>
<accession>A0A1M7ZX30</accession>
<protein>
    <recommendedName>
        <fullName evidence="4">Tetratricopeptide repeat-containing protein</fullName>
    </recommendedName>
</protein>
<evidence type="ECO:0000256" key="1">
    <source>
        <dbReference type="SAM" id="SignalP"/>
    </source>
</evidence>
<proteinExistence type="predicted"/>
<dbReference type="InterPro" id="IPR011990">
    <property type="entry name" value="TPR-like_helical_dom_sf"/>
</dbReference>
<keyword evidence="1" id="KW-0732">Signal</keyword>
<organism evidence="2 3">
    <name type="scientific">Flavobacterium cucumis</name>
    <dbReference type="NCBI Taxonomy" id="416016"/>
    <lineage>
        <taxon>Bacteria</taxon>
        <taxon>Pseudomonadati</taxon>
        <taxon>Bacteroidota</taxon>
        <taxon>Flavobacteriia</taxon>
        <taxon>Flavobacteriales</taxon>
        <taxon>Flavobacteriaceae</taxon>
        <taxon>Flavobacterium</taxon>
    </lineage>
</organism>